<dbReference type="EMBL" id="SEYY01022018">
    <property type="protein sequence ID" value="KAB7495869.1"/>
    <property type="molecule type" value="Genomic_DNA"/>
</dbReference>
<gene>
    <name evidence="3" type="ORF">Anas_06620</name>
</gene>
<dbReference type="Pfam" id="PF13902">
    <property type="entry name" value="R3H-assoc"/>
    <property type="match status" value="1"/>
</dbReference>
<evidence type="ECO:0000256" key="1">
    <source>
        <dbReference type="SAM" id="SignalP"/>
    </source>
</evidence>
<dbReference type="AlphaFoldDB" id="A0A5N5SQF7"/>
<feature type="non-terminal residue" evidence="3">
    <location>
        <position position="1"/>
    </location>
</feature>
<proteinExistence type="predicted"/>
<protein>
    <recommendedName>
        <fullName evidence="2">R3H-associated N-terminal domain-containing protein</fullName>
    </recommendedName>
</protein>
<reference evidence="3 4" key="1">
    <citation type="journal article" date="2019" name="PLoS Biol.">
        <title>Sex chromosomes control vertical transmission of feminizing Wolbachia symbionts in an isopod.</title>
        <authorList>
            <person name="Becking T."/>
            <person name="Chebbi M.A."/>
            <person name="Giraud I."/>
            <person name="Moumen B."/>
            <person name="Laverre T."/>
            <person name="Caubet Y."/>
            <person name="Peccoud J."/>
            <person name="Gilbert C."/>
            <person name="Cordaux R."/>
        </authorList>
    </citation>
    <scope>NUCLEOTIDE SEQUENCE [LARGE SCALE GENOMIC DNA]</scope>
    <source>
        <strain evidence="3">ANa2</strain>
        <tissue evidence="3">Whole body excluding digestive tract and cuticle</tissue>
    </source>
</reference>
<keyword evidence="1" id="KW-0732">Signal</keyword>
<evidence type="ECO:0000313" key="3">
    <source>
        <dbReference type="EMBL" id="KAB7495869.1"/>
    </source>
</evidence>
<sequence length="167" mass="19179">SNDIFYVSIIIIIILSISHSTPPTPPSETEETVEVQIGQRNRVVNRRRRDPALLIQRLEALNRKRTGARKARREDNARALQTLVEDDDNESVCKASYEDIVHPSETPMSKLVTDFKSMRIWEYFMSQTEEEQKKYLDDASQSKDCCRNSAAFGIYFKRTDNCTSGEG</sequence>
<evidence type="ECO:0000259" key="2">
    <source>
        <dbReference type="Pfam" id="PF13902"/>
    </source>
</evidence>
<accession>A0A5N5SQF7</accession>
<comment type="caution">
    <text evidence="3">The sequence shown here is derived from an EMBL/GenBank/DDBJ whole genome shotgun (WGS) entry which is preliminary data.</text>
</comment>
<dbReference type="Proteomes" id="UP000326759">
    <property type="component" value="Unassembled WGS sequence"/>
</dbReference>
<feature type="chain" id="PRO_5024387517" description="R3H-associated N-terminal domain-containing protein" evidence="1">
    <location>
        <begin position="21"/>
        <end position="167"/>
    </location>
</feature>
<feature type="domain" description="R3H-associated N-terminal" evidence="2">
    <location>
        <begin position="57"/>
        <end position="143"/>
    </location>
</feature>
<dbReference type="InterPro" id="IPR025952">
    <property type="entry name" value="R3H-assoc_dom"/>
</dbReference>
<evidence type="ECO:0000313" key="4">
    <source>
        <dbReference type="Proteomes" id="UP000326759"/>
    </source>
</evidence>
<name>A0A5N5SQF7_9CRUS</name>
<organism evidence="3 4">
    <name type="scientific">Armadillidium nasatum</name>
    <dbReference type="NCBI Taxonomy" id="96803"/>
    <lineage>
        <taxon>Eukaryota</taxon>
        <taxon>Metazoa</taxon>
        <taxon>Ecdysozoa</taxon>
        <taxon>Arthropoda</taxon>
        <taxon>Crustacea</taxon>
        <taxon>Multicrustacea</taxon>
        <taxon>Malacostraca</taxon>
        <taxon>Eumalacostraca</taxon>
        <taxon>Peracarida</taxon>
        <taxon>Isopoda</taxon>
        <taxon>Oniscidea</taxon>
        <taxon>Crinocheta</taxon>
        <taxon>Armadillidiidae</taxon>
        <taxon>Armadillidium</taxon>
    </lineage>
</organism>
<feature type="signal peptide" evidence="1">
    <location>
        <begin position="1"/>
        <end position="20"/>
    </location>
</feature>
<dbReference type="OrthoDB" id="75169at2759"/>
<keyword evidence="4" id="KW-1185">Reference proteome</keyword>
<feature type="non-terminal residue" evidence="3">
    <location>
        <position position="167"/>
    </location>
</feature>